<feature type="binding site" evidence="7 8">
    <location>
        <position position="127"/>
    </location>
    <ligand>
        <name>S-adenosyl-L-methionine</name>
        <dbReference type="ChEBI" id="CHEBI:59789"/>
    </ligand>
</feature>
<evidence type="ECO:0000256" key="4">
    <source>
        <dbReference type="ARBA" id="ARBA00022679"/>
    </source>
</evidence>
<dbReference type="HAMAP" id="MF_00607">
    <property type="entry name" value="16SrRNA_methyltr_A"/>
    <property type="match status" value="1"/>
</dbReference>
<dbReference type="InterPro" id="IPR020596">
    <property type="entry name" value="rRNA_Ade_Mease_Trfase_CS"/>
</dbReference>
<sequence>MKKVIATPSVTKEILERHSLFAKKSYGQNFLVDSGVVEKIARHAVISDHCVVFEIGPGIGALTQWLCAYAKQVVSFEIDERMRSVLADTLQDADNFTLVMEDFLQVDLAAWVDRYRSQGYDVVIAANLPYYITTPILFKIFESKAEIAAITVMMQKEVADRFHARPGSKDYNALSVITQFRCSVHPVMKVPRNVFLPKPNVDSAVLQFRFIEHAPLADEERFFAMVKACFAMRRKTILNNFTGCCEDKAQAMELLTRAGIDPSTRSEQLPLDAFLHLYEVYEHESGSKRENQSLAGCRPKAE</sequence>
<keyword evidence="4 7" id="KW-0808">Transferase</keyword>
<keyword evidence="1 7" id="KW-0963">Cytoplasm</keyword>
<evidence type="ECO:0000256" key="7">
    <source>
        <dbReference type="HAMAP-Rule" id="MF_00607"/>
    </source>
</evidence>
<comment type="similarity">
    <text evidence="7">Belongs to the class I-like SAM-binding methyltransferase superfamily. rRNA adenine N(6)-methyltransferase family. RsmA subfamily.</text>
</comment>
<comment type="subcellular location">
    <subcellularLocation>
        <location evidence="7">Cytoplasm</location>
    </subcellularLocation>
</comment>
<evidence type="ECO:0000313" key="10">
    <source>
        <dbReference type="EMBL" id="MDM8157075.1"/>
    </source>
</evidence>
<reference evidence="11" key="1">
    <citation type="submission" date="2023-06" db="EMBL/GenBank/DDBJ databases">
        <title>Identification and characterization of horizontal gene transfer across gut microbiota members of farm animals based on homology search.</title>
        <authorList>
            <person name="Zeman M."/>
            <person name="Kubasova T."/>
            <person name="Jahodarova E."/>
            <person name="Nykrynova M."/>
            <person name="Rychlik I."/>
        </authorList>
    </citation>
    <scope>NUCLEOTIDE SEQUENCE [LARGE SCALE GENOMIC DNA]</scope>
    <source>
        <strain evidence="11">ET39</strain>
    </source>
</reference>
<feature type="binding site" evidence="7 8">
    <location>
        <position position="77"/>
    </location>
    <ligand>
        <name>S-adenosyl-L-methionine</name>
        <dbReference type="ChEBI" id="CHEBI:59789"/>
    </ligand>
</feature>
<dbReference type="PANTHER" id="PTHR11727">
    <property type="entry name" value="DIMETHYLADENOSINE TRANSFERASE"/>
    <property type="match status" value="1"/>
</dbReference>
<proteinExistence type="inferred from homology"/>
<feature type="domain" description="Ribosomal RNA adenine methylase transferase N-terminal" evidence="9">
    <location>
        <begin position="36"/>
        <end position="212"/>
    </location>
</feature>
<feature type="binding site" evidence="7 8">
    <location>
        <position position="102"/>
    </location>
    <ligand>
        <name>S-adenosyl-L-methionine</name>
        <dbReference type="ChEBI" id="CHEBI:59789"/>
    </ligand>
</feature>
<dbReference type="InterPro" id="IPR020598">
    <property type="entry name" value="rRNA_Ade_methylase_Trfase_N"/>
</dbReference>
<dbReference type="Pfam" id="PF00398">
    <property type="entry name" value="RrnaAD"/>
    <property type="match status" value="1"/>
</dbReference>
<evidence type="ECO:0000313" key="11">
    <source>
        <dbReference type="Proteomes" id="UP001529340"/>
    </source>
</evidence>
<reference evidence="10 11" key="2">
    <citation type="submission" date="2023-06" db="EMBL/GenBank/DDBJ databases">
        <title>Identification and characterization of horizontal gene transfer across gut microbiota members of farm animals based on homology search.</title>
        <authorList>
            <person name="Schwarzerova J."/>
            <person name="Nykrynova M."/>
            <person name="Jureckova K."/>
            <person name="Cejkova D."/>
            <person name="Rychlik I."/>
        </authorList>
    </citation>
    <scope>NUCLEOTIDE SEQUENCE [LARGE SCALE GENOMIC DNA]</scope>
    <source>
        <strain evidence="10 11">ET39</strain>
    </source>
</reference>
<feature type="binding site" evidence="7 8">
    <location>
        <position position="29"/>
    </location>
    <ligand>
        <name>S-adenosyl-L-methionine</name>
        <dbReference type="ChEBI" id="CHEBI:59789"/>
    </ligand>
</feature>
<name>A0ABT7UDS6_9FIRM</name>
<evidence type="ECO:0000256" key="6">
    <source>
        <dbReference type="ARBA" id="ARBA00022884"/>
    </source>
</evidence>
<evidence type="ECO:0000256" key="8">
    <source>
        <dbReference type="PROSITE-ProRule" id="PRU01026"/>
    </source>
</evidence>
<evidence type="ECO:0000259" key="9">
    <source>
        <dbReference type="SMART" id="SM00650"/>
    </source>
</evidence>
<gene>
    <name evidence="7 10" type="primary">rsmA</name>
    <name evidence="7" type="synonym">ksgA</name>
    <name evidence="10" type="ORF">QUV96_05415</name>
</gene>
<evidence type="ECO:0000256" key="2">
    <source>
        <dbReference type="ARBA" id="ARBA00022552"/>
    </source>
</evidence>
<keyword evidence="6 7" id="KW-0694">RNA-binding</keyword>
<keyword evidence="3 7" id="KW-0489">Methyltransferase</keyword>
<protein>
    <recommendedName>
        <fullName evidence="7">Ribosomal RNA small subunit methyltransferase A</fullName>
        <ecNumber evidence="7">2.1.1.182</ecNumber>
    </recommendedName>
    <alternativeName>
        <fullName evidence="7">16S rRNA (adenine(1518)-N(6)/adenine(1519)-N(6))-dimethyltransferase</fullName>
    </alternativeName>
    <alternativeName>
        <fullName evidence="7">16S rRNA dimethyladenosine transferase</fullName>
    </alternativeName>
    <alternativeName>
        <fullName evidence="7">16S rRNA dimethylase</fullName>
    </alternativeName>
    <alternativeName>
        <fullName evidence="7">S-adenosylmethionine-6-N', N'-adenosyl(rRNA) dimethyltransferase</fullName>
    </alternativeName>
</protein>
<keyword evidence="5 7" id="KW-0949">S-adenosyl-L-methionine</keyword>
<keyword evidence="11" id="KW-1185">Reference proteome</keyword>
<dbReference type="SMART" id="SM00650">
    <property type="entry name" value="rADc"/>
    <property type="match status" value="1"/>
</dbReference>
<comment type="caution">
    <text evidence="10">The sequence shown here is derived from an EMBL/GenBank/DDBJ whole genome shotgun (WGS) entry which is preliminary data.</text>
</comment>
<dbReference type="Gene3D" id="3.40.50.150">
    <property type="entry name" value="Vaccinia Virus protein VP39"/>
    <property type="match status" value="1"/>
</dbReference>
<keyword evidence="2 7" id="KW-0698">rRNA processing</keyword>
<dbReference type="NCBIfam" id="TIGR00755">
    <property type="entry name" value="ksgA"/>
    <property type="match status" value="1"/>
</dbReference>
<comment type="function">
    <text evidence="7">Specifically dimethylates two adjacent adenosines (A1518 and A1519) in the loop of a conserved hairpin near the 3'-end of 16S rRNA in the 30S particle. May play a critical role in biogenesis of 30S subunits.</text>
</comment>
<evidence type="ECO:0000256" key="5">
    <source>
        <dbReference type="ARBA" id="ARBA00022691"/>
    </source>
</evidence>
<dbReference type="InterPro" id="IPR023165">
    <property type="entry name" value="rRNA_Ade_diMease-like_C"/>
</dbReference>
<dbReference type="Gene3D" id="1.10.8.100">
    <property type="entry name" value="Ribosomal RNA adenine dimethylase-like, domain 2"/>
    <property type="match status" value="1"/>
</dbReference>
<dbReference type="RefSeq" id="WP_289607537.1">
    <property type="nucleotide sequence ID" value="NZ_JAUDCG010000018.1"/>
</dbReference>
<dbReference type="InterPro" id="IPR001737">
    <property type="entry name" value="KsgA/Erm"/>
</dbReference>
<evidence type="ECO:0000256" key="1">
    <source>
        <dbReference type="ARBA" id="ARBA00022490"/>
    </source>
</evidence>
<dbReference type="EC" id="2.1.1.182" evidence="7"/>
<dbReference type="GO" id="GO:0052908">
    <property type="term" value="F:16S rRNA (adenine(1518)-N(6)/adenine(1519)-N(6))-dimethyltransferase activity"/>
    <property type="evidence" value="ECO:0007669"/>
    <property type="project" value="UniProtKB-EC"/>
</dbReference>
<comment type="catalytic activity">
    <reaction evidence="7">
        <text>adenosine(1518)/adenosine(1519) in 16S rRNA + 4 S-adenosyl-L-methionine = N(6)-dimethyladenosine(1518)/N(6)-dimethyladenosine(1519) in 16S rRNA + 4 S-adenosyl-L-homocysteine + 4 H(+)</text>
        <dbReference type="Rhea" id="RHEA:19609"/>
        <dbReference type="Rhea" id="RHEA-COMP:10232"/>
        <dbReference type="Rhea" id="RHEA-COMP:10233"/>
        <dbReference type="ChEBI" id="CHEBI:15378"/>
        <dbReference type="ChEBI" id="CHEBI:57856"/>
        <dbReference type="ChEBI" id="CHEBI:59789"/>
        <dbReference type="ChEBI" id="CHEBI:74411"/>
        <dbReference type="ChEBI" id="CHEBI:74493"/>
        <dbReference type="EC" id="2.1.1.182"/>
    </reaction>
</comment>
<accession>A0ABT7UDS6</accession>
<dbReference type="InterPro" id="IPR029063">
    <property type="entry name" value="SAM-dependent_MTases_sf"/>
</dbReference>
<dbReference type="InterPro" id="IPR011530">
    <property type="entry name" value="rRNA_adenine_dimethylase"/>
</dbReference>
<dbReference type="Proteomes" id="UP001529340">
    <property type="component" value="Unassembled WGS sequence"/>
</dbReference>
<dbReference type="PANTHER" id="PTHR11727:SF7">
    <property type="entry name" value="DIMETHYLADENOSINE TRANSFERASE-RELATED"/>
    <property type="match status" value="1"/>
</dbReference>
<dbReference type="EMBL" id="JAUDCG010000018">
    <property type="protein sequence ID" value="MDM8157075.1"/>
    <property type="molecule type" value="Genomic_DNA"/>
</dbReference>
<feature type="binding site" evidence="7 8">
    <location>
        <position position="31"/>
    </location>
    <ligand>
        <name>S-adenosyl-L-methionine</name>
        <dbReference type="ChEBI" id="CHEBI:59789"/>
    </ligand>
</feature>
<feature type="binding site" evidence="7 8">
    <location>
        <position position="56"/>
    </location>
    <ligand>
        <name>S-adenosyl-L-methionine</name>
        <dbReference type="ChEBI" id="CHEBI:59789"/>
    </ligand>
</feature>
<dbReference type="CDD" id="cd02440">
    <property type="entry name" value="AdoMet_MTases"/>
    <property type="match status" value="1"/>
</dbReference>
<dbReference type="SUPFAM" id="SSF53335">
    <property type="entry name" value="S-adenosyl-L-methionine-dependent methyltransferases"/>
    <property type="match status" value="1"/>
</dbReference>
<evidence type="ECO:0000256" key="3">
    <source>
        <dbReference type="ARBA" id="ARBA00022603"/>
    </source>
</evidence>
<organism evidence="10 11">
    <name type="scientific">Amedibacillus dolichus</name>
    <dbReference type="NCBI Taxonomy" id="31971"/>
    <lineage>
        <taxon>Bacteria</taxon>
        <taxon>Bacillati</taxon>
        <taxon>Bacillota</taxon>
        <taxon>Erysipelotrichia</taxon>
        <taxon>Erysipelotrichales</taxon>
        <taxon>Erysipelotrichaceae</taxon>
        <taxon>Amedibacillus</taxon>
    </lineage>
</organism>
<dbReference type="PROSITE" id="PS01131">
    <property type="entry name" value="RRNA_A_DIMETH"/>
    <property type="match status" value="1"/>
</dbReference>
<reference evidence="10 11" key="3">
    <citation type="submission" date="2023-06" db="EMBL/GenBank/DDBJ databases">
        <authorList>
            <person name="Zeman M."/>
            <person name="Kubasova T."/>
            <person name="Jahodarova E."/>
            <person name="Nykrynova M."/>
            <person name="Rychlik I."/>
        </authorList>
    </citation>
    <scope>NUCLEOTIDE SEQUENCE [LARGE SCALE GENOMIC DNA]</scope>
    <source>
        <strain evidence="10 11">ET39</strain>
    </source>
</reference>
<dbReference type="PROSITE" id="PS51689">
    <property type="entry name" value="SAM_RNA_A_N6_MT"/>
    <property type="match status" value="1"/>
</dbReference>